<reference evidence="1" key="1">
    <citation type="submission" date="2021-07" db="EMBL/GenBank/DDBJ databases">
        <title>Draft genome sequence of carbapenem-resistant Aeromonas spp. in Japan.</title>
        <authorList>
            <person name="Maehana S."/>
            <person name="Suzuki M."/>
            <person name="Kitasato H."/>
        </authorList>
    </citation>
    <scope>NUCLEOTIDE SEQUENCE</scope>
    <source>
        <strain evidence="1">KAM351</strain>
    </source>
</reference>
<protein>
    <submittedName>
        <fullName evidence="1">Uncharacterized protein</fullName>
    </submittedName>
</protein>
<evidence type="ECO:0000313" key="1">
    <source>
        <dbReference type="EMBL" id="GJA65540.1"/>
    </source>
</evidence>
<dbReference type="EMBL" id="BPNN01000099">
    <property type="protein sequence ID" value="GJA65540.1"/>
    <property type="molecule type" value="Genomic_DNA"/>
</dbReference>
<dbReference type="AlphaFoldDB" id="A0A7I8HV65"/>
<dbReference type="RefSeq" id="WP_202211821.1">
    <property type="nucleotide sequence ID" value="NZ_AP024136.1"/>
</dbReference>
<dbReference type="Proteomes" id="UP000886934">
    <property type="component" value="Unassembled WGS sequence"/>
</dbReference>
<proteinExistence type="predicted"/>
<comment type="caution">
    <text evidence="1">The sequence shown here is derived from an EMBL/GenBank/DDBJ whole genome shotgun (WGS) entry which is preliminary data.</text>
</comment>
<evidence type="ECO:0000313" key="2">
    <source>
        <dbReference type="Proteomes" id="UP000886934"/>
    </source>
</evidence>
<accession>A0A7I8HV65</accession>
<sequence>MCSRPAVNPGQPQRIIIELRASNGAKAEVQADEANAAALINLLKQQGLRS</sequence>
<gene>
    <name evidence="1" type="ORF">KAM351_41510</name>
</gene>
<organism evidence="1 2">
    <name type="scientific">Aeromonas caviae</name>
    <name type="common">Aeromonas punctata</name>
    <dbReference type="NCBI Taxonomy" id="648"/>
    <lineage>
        <taxon>Bacteria</taxon>
        <taxon>Pseudomonadati</taxon>
        <taxon>Pseudomonadota</taxon>
        <taxon>Gammaproteobacteria</taxon>
        <taxon>Aeromonadales</taxon>
        <taxon>Aeromonadaceae</taxon>
        <taxon>Aeromonas</taxon>
    </lineage>
</organism>
<name>A0A7I8HV65_AERCA</name>